<dbReference type="OrthoDB" id="7699095at2759"/>
<comment type="caution">
    <text evidence="2">The sequence shown here is derived from an EMBL/GenBank/DDBJ whole genome shotgun (WGS) entry which is preliminary data.</text>
</comment>
<reference evidence="2" key="1">
    <citation type="submission" date="2021-04" db="EMBL/GenBank/DDBJ databases">
        <authorList>
            <person name="Chebbi M.A.C M."/>
        </authorList>
    </citation>
    <scope>NUCLEOTIDE SEQUENCE</scope>
</reference>
<sequence>MSNNYGYLNNDESNESEFKRNPVRRSLRLRLTRVFSSGSLKSPKSPGYSSLSDSPNSPEISSAIKTRYSWQNNNLKNILSNSPRSSISSTSCNDSINSLTFMESIKPPENNDENKMKYSPQQQQKERKSESEVASMIATPSRTSRSKNSAHGCSSNRIINNTVSTGIFAWMRVFRMASLLHKIGC</sequence>
<proteinExistence type="predicted"/>
<organism evidence="2 3">
    <name type="scientific">Cotesia congregata</name>
    <name type="common">Parasitoid wasp</name>
    <name type="synonym">Apanteles congregatus</name>
    <dbReference type="NCBI Taxonomy" id="51543"/>
    <lineage>
        <taxon>Eukaryota</taxon>
        <taxon>Metazoa</taxon>
        <taxon>Ecdysozoa</taxon>
        <taxon>Arthropoda</taxon>
        <taxon>Hexapoda</taxon>
        <taxon>Insecta</taxon>
        <taxon>Pterygota</taxon>
        <taxon>Neoptera</taxon>
        <taxon>Endopterygota</taxon>
        <taxon>Hymenoptera</taxon>
        <taxon>Apocrita</taxon>
        <taxon>Ichneumonoidea</taxon>
        <taxon>Braconidae</taxon>
        <taxon>Microgastrinae</taxon>
        <taxon>Cotesia</taxon>
    </lineage>
</organism>
<evidence type="ECO:0000313" key="3">
    <source>
        <dbReference type="Proteomes" id="UP000786811"/>
    </source>
</evidence>
<dbReference type="Proteomes" id="UP000786811">
    <property type="component" value="Unassembled WGS sequence"/>
</dbReference>
<evidence type="ECO:0000256" key="1">
    <source>
        <dbReference type="SAM" id="MobiDB-lite"/>
    </source>
</evidence>
<feature type="region of interest" description="Disordered" evidence="1">
    <location>
        <begin position="104"/>
        <end position="152"/>
    </location>
</feature>
<protein>
    <submittedName>
        <fullName evidence="2">Uncharacterized protein</fullName>
    </submittedName>
</protein>
<name>A0A8J2HHN7_COTCN</name>
<dbReference type="EMBL" id="CAJNRD030001121">
    <property type="protein sequence ID" value="CAG5096969.1"/>
    <property type="molecule type" value="Genomic_DNA"/>
</dbReference>
<feature type="compositionally biased region" description="Polar residues" evidence="1">
    <location>
        <begin position="138"/>
        <end position="152"/>
    </location>
</feature>
<gene>
    <name evidence="2" type="ORF">HICCMSTLAB_LOCUS8476</name>
</gene>
<feature type="region of interest" description="Disordered" evidence="1">
    <location>
        <begin position="38"/>
        <end position="59"/>
    </location>
</feature>
<dbReference type="AlphaFoldDB" id="A0A8J2HHN7"/>
<accession>A0A8J2HHN7</accession>
<keyword evidence="3" id="KW-1185">Reference proteome</keyword>
<evidence type="ECO:0000313" key="2">
    <source>
        <dbReference type="EMBL" id="CAG5096969.1"/>
    </source>
</evidence>